<accession>I1XLG8</accession>
<dbReference type="Pfam" id="PF04932">
    <property type="entry name" value="Wzy_C"/>
    <property type="match status" value="1"/>
</dbReference>
<evidence type="ECO:0000256" key="3">
    <source>
        <dbReference type="ARBA" id="ARBA00022989"/>
    </source>
</evidence>
<sequence length="415" mass="47014">MMIDNTPIWVRYSQTALPWLLPPLLLFSRALADLTVLLSGILFLIWSFQRQDWHWARNPWFRLSLLFWAYLLFVNLPLSVDPSDSLLYAITFMRWPLFAAALAYWLLTSRDRQKHFLIALLFTSLFIALDTGWQYVTGVDWFGIPIAPENRLTGPFRNPVAGIMMVRVEFILLLAIAVFSSLQSIYRQVLFIVGILLSFLLLIFITGERMAFMLCVSASLLVLLGFALQYPARQTLVVLGGLLLILVIIALMFLLPETSQRMVFSTVEKLQNFRESDYGQVFRGAFEVWQHYPWFGSGLHSYQAVCAELGVMANTAIACTHPHNLYLHLGAETGIVGVSLFCLMVLAIFHQALASLWRQKSWLLLTICSAILLLSFWPLIGGISLLNNWVAALVWLGVGWALTVDLQHSSAEHSA</sequence>
<dbReference type="STRING" id="754476.Q7A_2437"/>
<evidence type="ECO:0000313" key="7">
    <source>
        <dbReference type="Proteomes" id="UP000009144"/>
    </source>
</evidence>
<dbReference type="EMBL" id="CP003390">
    <property type="protein sequence ID" value="AFI85237.1"/>
    <property type="molecule type" value="Genomic_DNA"/>
</dbReference>
<evidence type="ECO:0000313" key="6">
    <source>
        <dbReference type="EMBL" id="AFI85237.1"/>
    </source>
</evidence>
<keyword evidence="2" id="KW-0812">Transmembrane</keyword>
<comment type="subcellular location">
    <subcellularLocation>
        <location evidence="1">Membrane</location>
        <topology evidence="1">Multi-pass membrane protein</topology>
    </subcellularLocation>
</comment>
<feature type="domain" description="O-antigen ligase-related" evidence="5">
    <location>
        <begin position="196"/>
        <end position="342"/>
    </location>
</feature>
<protein>
    <submittedName>
        <fullName evidence="6">O-Antigen Polymerase</fullName>
    </submittedName>
</protein>
<dbReference type="Proteomes" id="UP000009144">
    <property type="component" value="Chromosome"/>
</dbReference>
<dbReference type="InterPro" id="IPR051533">
    <property type="entry name" value="WaaL-like"/>
</dbReference>
<reference evidence="6 7" key="1">
    <citation type="journal article" date="2012" name="J. Bacteriol.">
        <title>Complete genome sequences of Methylophaga sp. strain JAM1 and Methylophaga sp. strain JAM7.</title>
        <authorList>
            <person name="Villeneuve C."/>
            <person name="Martineau C."/>
            <person name="Mauffrey F."/>
            <person name="Villemur R."/>
        </authorList>
    </citation>
    <scope>NUCLEOTIDE SEQUENCE [LARGE SCALE GENOMIC DNA]</scope>
    <source>
        <strain evidence="6 7">JAM1</strain>
    </source>
</reference>
<dbReference type="GO" id="GO:0016020">
    <property type="term" value="C:membrane"/>
    <property type="evidence" value="ECO:0007669"/>
    <property type="project" value="UniProtKB-SubCell"/>
</dbReference>
<gene>
    <name evidence="6" type="ordered locus">Q7A_2437</name>
</gene>
<evidence type="ECO:0000256" key="2">
    <source>
        <dbReference type="ARBA" id="ARBA00022692"/>
    </source>
</evidence>
<reference evidence="6 7" key="2">
    <citation type="journal article" date="2013" name="Int. J. Syst. Evol. Microbiol.">
        <title>Methylophaga nitratireducenticrescens sp. nov. and Methylophaga frappieri sp. nov., isolated from the biofilm of the methanol-fed denitrification system treating the seawater at the Montreal Biodome.</title>
        <authorList>
            <person name="Villeneuve C."/>
            <person name="Martineau C."/>
            <person name="Mauffrey F."/>
            <person name="Villemur R."/>
        </authorList>
    </citation>
    <scope>NUCLEOTIDE SEQUENCE [LARGE SCALE GENOMIC DNA]</scope>
    <source>
        <strain evidence="6 7">JAM1</strain>
    </source>
</reference>
<dbReference type="KEGG" id="mej:Q7A_2437"/>
<dbReference type="OrthoDB" id="5801261at2"/>
<name>I1XLG8_METNJ</name>
<dbReference type="PANTHER" id="PTHR37422:SF13">
    <property type="entry name" value="LIPOPOLYSACCHARIDE BIOSYNTHESIS PROTEIN PA4999-RELATED"/>
    <property type="match status" value="1"/>
</dbReference>
<evidence type="ECO:0000256" key="4">
    <source>
        <dbReference type="ARBA" id="ARBA00023136"/>
    </source>
</evidence>
<evidence type="ECO:0000259" key="5">
    <source>
        <dbReference type="Pfam" id="PF04932"/>
    </source>
</evidence>
<dbReference type="eggNOG" id="COG3307">
    <property type="taxonomic scope" value="Bacteria"/>
</dbReference>
<keyword evidence="3" id="KW-1133">Transmembrane helix</keyword>
<dbReference type="InterPro" id="IPR007016">
    <property type="entry name" value="O-antigen_ligase-rel_domated"/>
</dbReference>
<proteinExistence type="predicted"/>
<evidence type="ECO:0000256" key="1">
    <source>
        <dbReference type="ARBA" id="ARBA00004141"/>
    </source>
</evidence>
<dbReference type="PATRIC" id="fig|754476.3.peg.2399"/>
<keyword evidence="4" id="KW-0472">Membrane</keyword>
<dbReference type="HOGENOM" id="CLU_053115_0_0_6"/>
<dbReference type="AlphaFoldDB" id="I1XLG8"/>
<keyword evidence="7" id="KW-1185">Reference proteome</keyword>
<dbReference type="PANTHER" id="PTHR37422">
    <property type="entry name" value="TEICHURONIC ACID BIOSYNTHESIS PROTEIN TUAE"/>
    <property type="match status" value="1"/>
</dbReference>
<organism evidence="6 7">
    <name type="scientific">Methylophaga nitratireducenticrescens</name>
    <dbReference type="NCBI Taxonomy" id="754476"/>
    <lineage>
        <taxon>Bacteria</taxon>
        <taxon>Pseudomonadati</taxon>
        <taxon>Pseudomonadota</taxon>
        <taxon>Gammaproteobacteria</taxon>
        <taxon>Thiotrichales</taxon>
        <taxon>Piscirickettsiaceae</taxon>
        <taxon>Methylophaga</taxon>
    </lineage>
</organism>
<dbReference type="RefSeq" id="WP_014707602.1">
    <property type="nucleotide sequence ID" value="NC_017857.3"/>
</dbReference>